<proteinExistence type="predicted"/>
<organism evidence="2 3">
    <name type="scientific">Pomacea canaliculata</name>
    <name type="common">Golden apple snail</name>
    <dbReference type="NCBI Taxonomy" id="400727"/>
    <lineage>
        <taxon>Eukaryota</taxon>
        <taxon>Metazoa</taxon>
        <taxon>Spiralia</taxon>
        <taxon>Lophotrochozoa</taxon>
        <taxon>Mollusca</taxon>
        <taxon>Gastropoda</taxon>
        <taxon>Caenogastropoda</taxon>
        <taxon>Architaenioglossa</taxon>
        <taxon>Ampullarioidea</taxon>
        <taxon>Ampullariidae</taxon>
        <taxon>Pomacea</taxon>
    </lineage>
</organism>
<dbReference type="Proteomes" id="UP000245119">
    <property type="component" value="Linkage Group LG9"/>
</dbReference>
<dbReference type="AlphaFoldDB" id="A0A2T7NTW6"/>
<evidence type="ECO:0000313" key="2">
    <source>
        <dbReference type="EMBL" id="PVD24628.1"/>
    </source>
</evidence>
<reference evidence="2 3" key="1">
    <citation type="submission" date="2018-04" db="EMBL/GenBank/DDBJ databases">
        <title>The genome of golden apple snail Pomacea canaliculata provides insight into stress tolerance and invasive adaptation.</title>
        <authorList>
            <person name="Liu C."/>
            <person name="Liu B."/>
            <person name="Ren Y."/>
            <person name="Zhang Y."/>
            <person name="Wang H."/>
            <person name="Li S."/>
            <person name="Jiang F."/>
            <person name="Yin L."/>
            <person name="Zhang G."/>
            <person name="Qian W."/>
            <person name="Fan W."/>
        </authorList>
    </citation>
    <scope>NUCLEOTIDE SEQUENCE [LARGE SCALE GENOMIC DNA]</scope>
    <source>
        <strain evidence="2">SZHN2017</strain>
        <tissue evidence="2">Muscle</tissue>
    </source>
</reference>
<sequence length="270" mass="29125">MQDATPRGIVILRCGGAALADERECGRRVMADDREGSSSPRKTTAREGRLSDDTQCPVNTSHSRLTSTERAIGHLTTHSCSIKERAGCSPRVSVVSAVECPAITILGVPLAQCFGCEVLGSRTWRDRPLATPSCPRQEFRRPGSSDLLLYSERKLISAINWPSGVTANGRLANSMRKLSMMLMSTAIPASPTAVYYLAGSSLTELADVIDLDGTCFSSVQGNVHIVHTADSHCLPSADNKGVHDNVRGPAIKLIQQLRPQTRLHRPTVNP</sequence>
<keyword evidence="3" id="KW-1185">Reference proteome</keyword>
<accession>A0A2T7NTW6</accession>
<comment type="caution">
    <text evidence="2">The sequence shown here is derived from an EMBL/GenBank/DDBJ whole genome shotgun (WGS) entry which is preliminary data.</text>
</comment>
<dbReference type="EMBL" id="PZQS01000009">
    <property type="protein sequence ID" value="PVD24628.1"/>
    <property type="molecule type" value="Genomic_DNA"/>
</dbReference>
<evidence type="ECO:0000313" key="3">
    <source>
        <dbReference type="Proteomes" id="UP000245119"/>
    </source>
</evidence>
<feature type="region of interest" description="Disordered" evidence="1">
    <location>
        <begin position="28"/>
        <end position="61"/>
    </location>
</feature>
<name>A0A2T7NTW6_POMCA</name>
<protein>
    <submittedName>
        <fullName evidence="2">Uncharacterized protein</fullName>
    </submittedName>
</protein>
<evidence type="ECO:0000256" key="1">
    <source>
        <dbReference type="SAM" id="MobiDB-lite"/>
    </source>
</evidence>
<gene>
    <name evidence="2" type="ORF">C0Q70_15112</name>
</gene>